<keyword evidence="3" id="KW-1185">Reference proteome</keyword>
<name>A0ABW5RI21_9MICO</name>
<evidence type="ECO:0000313" key="2">
    <source>
        <dbReference type="EMBL" id="MFD2673722.1"/>
    </source>
</evidence>
<proteinExistence type="predicted"/>
<keyword evidence="1" id="KW-0812">Transmembrane</keyword>
<accession>A0ABW5RI21</accession>
<reference evidence="3" key="1">
    <citation type="journal article" date="2019" name="Int. J. Syst. Evol. Microbiol.">
        <title>The Global Catalogue of Microorganisms (GCM) 10K type strain sequencing project: providing services to taxonomists for standard genome sequencing and annotation.</title>
        <authorList>
            <consortium name="The Broad Institute Genomics Platform"/>
            <consortium name="The Broad Institute Genome Sequencing Center for Infectious Disease"/>
            <person name="Wu L."/>
            <person name="Ma J."/>
        </authorList>
    </citation>
    <scope>NUCLEOTIDE SEQUENCE [LARGE SCALE GENOMIC DNA]</scope>
    <source>
        <strain evidence="3">TISTR 1511</strain>
    </source>
</reference>
<dbReference type="EMBL" id="JBHUNF010000001">
    <property type="protein sequence ID" value="MFD2673722.1"/>
    <property type="molecule type" value="Genomic_DNA"/>
</dbReference>
<keyword evidence="1" id="KW-1133">Transmembrane helix</keyword>
<evidence type="ECO:0000256" key="1">
    <source>
        <dbReference type="SAM" id="Phobius"/>
    </source>
</evidence>
<protein>
    <recommendedName>
        <fullName evidence="4">DUF3592 domain-containing protein</fullName>
    </recommendedName>
</protein>
<gene>
    <name evidence="2" type="ORF">ACFSUQ_00155</name>
</gene>
<evidence type="ECO:0008006" key="4">
    <source>
        <dbReference type="Google" id="ProtNLM"/>
    </source>
</evidence>
<evidence type="ECO:0000313" key="3">
    <source>
        <dbReference type="Proteomes" id="UP001597453"/>
    </source>
</evidence>
<comment type="caution">
    <text evidence="2">The sequence shown here is derived from an EMBL/GenBank/DDBJ whole genome shotgun (WGS) entry which is preliminary data.</text>
</comment>
<feature type="transmembrane region" description="Helical" evidence="1">
    <location>
        <begin position="12"/>
        <end position="33"/>
    </location>
</feature>
<keyword evidence="1" id="KW-0472">Membrane</keyword>
<dbReference type="RefSeq" id="WP_066055486.1">
    <property type="nucleotide sequence ID" value="NZ_JBHUNF010000001.1"/>
</dbReference>
<organism evidence="2 3">
    <name type="scientific">Gulosibacter bifidus</name>
    <dbReference type="NCBI Taxonomy" id="272239"/>
    <lineage>
        <taxon>Bacteria</taxon>
        <taxon>Bacillati</taxon>
        <taxon>Actinomycetota</taxon>
        <taxon>Actinomycetes</taxon>
        <taxon>Micrococcales</taxon>
        <taxon>Microbacteriaceae</taxon>
        <taxon>Gulosibacter</taxon>
    </lineage>
</organism>
<dbReference type="Proteomes" id="UP001597453">
    <property type="component" value="Unassembled WGS sequence"/>
</dbReference>
<feature type="transmembrane region" description="Helical" evidence="1">
    <location>
        <begin position="123"/>
        <end position="152"/>
    </location>
</feature>
<sequence>MNPRMQQMDNFLLFLAITVGLIFLIAGVTGVIVEIRRRRTWRRGTATAVGEVERVDSVRGDHMQSRYALVLERRDANGVLHQCESTLATSRLRKPKFPFEVEVFIDANDESKFDTVGANQSKIGLFIVFSVTGFLMAGGRWILPLIATWIGIER</sequence>